<evidence type="ECO:0000256" key="1">
    <source>
        <dbReference type="SAM" id="Phobius"/>
    </source>
</evidence>
<reference evidence="2 3" key="1">
    <citation type="submission" date="2019-08" db="EMBL/GenBank/DDBJ databases">
        <title>Bacillus genomes from the desert of Cuatro Cienegas, Coahuila.</title>
        <authorList>
            <person name="Olmedo-Alvarez G."/>
        </authorList>
    </citation>
    <scope>NUCLEOTIDE SEQUENCE [LARGE SCALE GENOMIC DNA]</scope>
    <source>
        <strain evidence="2 3">CH108_3D</strain>
    </source>
</reference>
<dbReference type="RefSeq" id="WP_148986150.1">
    <property type="nucleotide sequence ID" value="NZ_JBNILK010000012.1"/>
</dbReference>
<accession>A0A5D4RA67</accession>
<evidence type="ECO:0000313" key="3">
    <source>
        <dbReference type="Proteomes" id="UP000322997"/>
    </source>
</evidence>
<keyword evidence="1" id="KW-1133">Transmembrane helix</keyword>
<feature type="transmembrane region" description="Helical" evidence="1">
    <location>
        <begin position="15"/>
        <end position="32"/>
    </location>
</feature>
<comment type="caution">
    <text evidence="2">The sequence shown here is derived from an EMBL/GenBank/DDBJ whole genome shotgun (WGS) entry which is preliminary data.</text>
</comment>
<dbReference type="EMBL" id="VTEQ01000010">
    <property type="protein sequence ID" value="TYS48257.1"/>
    <property type="molecule type" value="Genomic_DNA"/>
</dbReference>
<sequence length="73" mass="8140">MNFGENLQNWFSTEMGAVFMVVIGAISIFFLVRREFSKFIGFAVFAMITGVFIFQPDSVVSLGSKLWTTVFGG</sequence>
<dbReference type="Proteomes" id="UP000322997">
    <property type="component" value="Unassembled WGS sequence"/>
</dbReference>
<proteinExistence type="predicted"/>
<dbReference type="AlphaFoldDB" id="A0A5D4RA67"/>
<feature type="transmembrane region" description="Helical" evidence="1">
    <location>
        <begin position="39"/>
        <end position="56"/>
    </location>
</feature>
<gene>
    <name evidence="2" type="ORF">FZC83_21535</name>
</gene>
<evidence type="ECO:0000313" key="2">
    <source>
        <dbReference type="EMBL" id="TYS48257.1"/>
    </source>
</evidence>
<protein>
    <submittedName>
        <fullName evidence="2">Uncharacterized protein</fullName>
    </submittedName>
</protein>
<keyword evidence="1" id="KW-0472">Membrane</keyword>
<keyword evidence="1" id="KW-0812">Transmembrane</keyword>
<organism evidence="2 3">
    <name type="scientific">Rossellomorea marisflavi</name>
    <dbReference type="NCBI Taxonomy" id="189381"/>
    <lineage>
        <taxon>Bacteria</taxon>
        <taxon>Bacillati</taxon>
        <taxon>Bacillota</taxon>
        <taxon>Bacilli</taxon>
        <taxon>Bacillales</taxon>
        <taxon>Bacillaceae</taxon>
        <taxon>Rossellomorea</taxon>
    </lineage>
</organism>
<name>A0A5D4RA67_9BACI</name>